<gene>
    <name evidence="2" type="ORF">ACFP57_09700</name>
</gene>
<dbReference type="Proteomes" id="UP001596266">
    <property type="component" value="Unassembled WGS sequence"/>
</dbReference>
<dbReference type="EMBL" id="JBHSUA010000019">
    <property type="protein sequence ID" value="MFC6397251.1"/>
    <property type="molecule type" value="Genomic_DNA"/>
</dbReference>
<feature type="region of interest" description="Disordered" evidence="1">
    <location>
        <begin position="1"/>
        <end position="55"/>
    </location>
</feature>
<evidence type="ECO:0000313" key="3">
    <source>
        <dbReference type="Proteomes" id="UP001596266"/>
    </source>
</evidence>
<keyword evidence="3" id="KW-1185">Reference proteome</keyword>
<protein>
    <submittedName>
        <fullName evidence="2">Uncharacterized protein</fullName>
    </submittedName>
</protein>
<dbReference type="RefSeq" id="WP_343886496.1">
    <property type="nucleotide sequence ID" value="NZ_BAAAKI010000016.1"/>
</dbReference>
<sequence>MAGSKRALDAEQPRPRRALDAEYPAAPPATGEDHKEAEPTPTPVPEAAQQKGSRPGRLAVATGVLAVALVGAANRAPAIAALGLLSTAPVAITTPIPTSIASLAPAQRVVETQVKQTNKPVSRSSARPAVTVSPADPAMPRAVAGIPQPCAAQHPYPAGATPAEVKAQLQRWSGIRLTGPGWAEPQNHTLVRITWETLDGLGCTDYVDDVNKAYPGFALYAGPTRSWAWGDWGLTHPGAVTLDFAKWRTVQSDDPGRLVRILVHEIGHAWSLVPANRTVYSQFASRYAKLGNFGPYAYSSNETFSEIIGYYVARCANDNPYDATKYAPYYSYVREHVFAGREFGPAAGEAVSCG</sequence>
<feature type="compositionally biased region" description="Basic and acidic residues" evidence="1">
    <location>
        <begin position="1"/>
        <end position="20"/>
    </location>
</feature>
<evidence type="ECO:0000313" key="2">
    <source>
        <dbReference type="EMBL" id="MFC6397251.1"/>
    </source>
</evidence>
<feature type="region of interest" description="Disordered" evidence="1">
    <location>
        <begin position="114"/>
        <end position="136"/>
    </location>
</feature>
<reference evidence="3" key="1">
    <citation type="journal article" date="2019" name="Int. J. Syst. Evol. Microbiol.">
        <title>The Global Catalogue of Microorganisms (GCM) 10K type strain sequencing project: providing services to taxonomists for standard genome sequencing and annotation.</title>
        <authorList>
            <consortium name="The Broad Institute Genomics Platform"/>
            <consortium name="The Broad Institute Genome Sequencing Center for Infectious Disease"/>
            <person name="Wu L."/>
            <person name="Ma J."/>
        </authorList>
    </citation>
    <scope>NUCLEOTIDE SEQUENCE [LARGE SCALE GENOMIC DNA]</scope>
    <source>
        <strain evidence="3">CGMCC 1.15277</strain>
    </source>
</reference>
<organism evidence="2 3">
    <name type="scientific">Luteococcus sanguinis</name>
    <dbReference type="NCBI Taxonomy" id="174038"/>
    <lineage>
        <taxon>Bacteria</taxon>
        <taxon>Bacillati</taxon>
        <taxon>Actinomycetota</taxon>
        <taxon>Actinomycetes</taxon>
        <taxon>Propionibacteriales</taxon>
        <taxon>Propionibacteriaceae</taxon>
        <taxon>Luteococcus</taxon>
    </lineage>
</organism>
<name>A0ABW1X260_9ACTN</name>
<proteinExistence type="predicted"/>
<evidence type="ECO:0000256" key="1">
    <source>
        <dbReference type="SAM" id="MobiDB-lite"/>
    </source>
</evidence>
<feature type="compositionally biased region" description="Polar residues" evidence="1">
    <location>
        <begin position="114"/>
        <end position="125"/>
    </location>
</feature>
<accession>A0ABW1X260</accession>
<comment type="caution">
    <text evidence="2">The sequence shown here is derived from an EMBL/GenBank/DDBJ whole genome shotgun (WGS) entry which is preliminary data.</text>
</comment>